<evidence type="ECO:0000256" key="1">
    <source>
        <dbReference type="SAM" id="MobiDB-lite"/>
    </source>
</evidence>
<keyword evidence="3" id="KW-1185">Reference proteome</keyword>
<dbReference type="AlphaFoldDB" id="A0A7G5IGQ5"/>
<reference evidence="2 3" key="1">
    <citation type="submission" date="2020-07" db="EMBL/GenBank/DDBJ databases">
        <title>Complete genome sequence for Sandaracinobacter sp. M6.</title>
        <authorList>
            <person name="Tang Y."/>
            <person name="Liu Q."/>
            <person name="Guo Z."/>
            <person name="Lei P."/>
            <person name="Huang B."/>
        </authorList>
    </citation>
    <scope>NUCLEOTIDE SEQUENCE [LARGE SCALE GENOMIC DNA]</scope>
    <source>
        <strain evidence="2 3">M6</strain>
    </source>
</reference>
<proteinExistence type="predicted"/>
<evidence type="ECO:0000313" key="2">
    <source>
        <dbReference type="EMBL" id="QMW22547.1"/>
    </source>
</evidence>
<dbReference type="KEGG" id="sand:H3309_14670"/>
<feature type="compositionally biased region" description="Basic and acidic residues" evidence="1">
    <location>
        <begin position="1"/>
        <end position="12"/>
    </location>
</feature>
<gene>
    <name evidence="2" type="ORF">H3309_14670</name>
</gene>
<feature type="region of interest" description="Disordered" evidence="1">
    <location>
        <begin position="1"/>
        <end position="22"/>
    </location>
</feature>
<dbReference type="Pfam" id="PF10722">
    <property type="entry name" value="YbjN"/>
    <property type="match status" value="1"/>
</dbReference>
<name>A0A7G5IGQ5_9SPHN</name>
<sequence length="189" mass="21017">MPQDVGADRQQEPHPLTSLQFESAPDPAAPIDMLEHYFSSHNWAFERAGDEEIVCTVKGSWSEYELRALWREDEGVLQFIALTGISVPEAKASDARANVYEVLGLINEQLWLGHFELWSADGSVLFRHAVLLDGEEDEPALTLSQTEALVDAAIDECERFYPVFQFVLWGGKKPAEALQAALLDTVGEA</sequence>
<accession>A0A7G5IGQ5</accession>
<dbReference type="EMBL" id="CP059851">
    <property type="protein sequence ID" value="QMW22547.1"/>
    <property type="molecule type" value="Genomic_DNA"/>
</dbReference>
<organism evidence="2 3">
    <name type="scientific">Sandaracinobacteroides saxicola</name>
    <dbReference type="NCBI Taxonomy" id="2759707"/>
    <lineage>
        <taxon>Bacteria</taxon>
        <taxon>Pseudomonadati</taxon>
        <taxon>Pseudomonadota</taxon>
        <taxon>Alphaproteobacteria</taxon>
        <taxon>Sphingomonadales</taxon>
        <taxon>Sphingosinicellaceae</taxon>
        <taxon>Sandaracinobacteroides</taxon>
    </lineage>
</organism>
<dbReference type="InterPro" id="IPR019660">
    <property type="entry name" value="Put_sensory_transdc_reg_YbjN"/>
</dbReference>
<protein>
    <submittedName>
        <fullName evidence="2">YbjN domain-containing protein</fullName>
    </submittedName>
</protein>
<dbReference type="CDD" id="cd17033">
    <property type="entry name" value="DR1245-like"/>
    <property type="match status" value="1"/>
</dbReference>
<dbReference type="Proteomes" id="UP000515292">
    <property type="component" value="Chromosome"/>
</dbReference>
<evidence type="ECO:0000313" key="3">
    <source>
        <dbReference type="Proteomes" id="UP000515292"/>
    </source>
</evidence>